<accession>A0AAW0UBW5</accession>
<keyword evidence="1" id="KW-0472">Membrane</keyword>
<sequence length="213" mass="23110">MVLEVLTDTWPAHLSASCLKERDQGGWQPRARWSTLLAVVVVVVMVVMVVGEESAFYHVKSPSSSSPPELWDATEQCSLGREVSLGSDSGRMVMTVVVVGGLGAGAARRSCHAHGASPFFLNTQEDADILRRTLKDCVKSDKLGSVWVPVRRHTSHKGVNRPAAGSGAPAHGNLEYDWMSAQYNRGSDTISLFPFPPRNIRRRGIICEGKGNA</sequence>
<gene>
    <name evidence="2" type="ORF">O3P69_005141</name>
</gene>
<evidence type="ECO:0000313" key="3">
    <source>
        <dbReference type="Proteomes" id="UP001487740"/>
    </source>
</evidence>
<keyword evidence="1" id="KW-1133">Transmembrane helix</keyword>
<dbReference type="Proteomes" id="UP001487740">
    <property type="component" value="Unassembled WGS sequence"/>
</dbReference>
<keyword evidence="3" id="KW-1185">Reference proteome</keyword>
<keyword evidence="1" id="KW-0812">Transmembrane</keyword>
<evidence type="ECO:0000256" key="1">
    <source>
        <dbReference type="SAM" id="Phobius"/>
    </source>
</evidence>
<name>A0AAW0UBW5_SCYPA</name>
<feature type="transmembrane region" description="Helical" evidence="1">
    <location>
        <begin position="33"/>
        <end position="51"/>
    </location>
</feature>
<reference evidence="2 3" key="1">
    <citation type="submission" date="2023-03" db="EMBL/GenBank/DDBJ databases">
        <title>High-quality genome of Scylla paramamosain provides insights in environmental adaptation.</title>
        <authorList>
            <person name="Zhang L."/>
        </authorList>
    </citation>
    <scope>NUCLEOTIDE SEQUENCE [LARGE SCALE GENOMIC DNA]</scope>
    <source>
        <strain evidence="2">LZ_2023a</strain>
        <tissue evidence="2">Muscle</tissue>
    </source>
</reference>
<comment type="caution">
    <text evidence="2">The sequence shown here is derived from an EMBL/GenBank/DDBJ whole genome shotgun (WGS) entry which is preliminary data.</text>
</comment>
<dbReference type="EMBL" id="JARAKH010000015">
    <property type="protein sequence ID" value="KAK8396941.1"/>
    <property type="molecule type" value="Genomic_DNA"/>
</dbReference>
<evidence type="ECO:0000313" key="2">
    <source>
        <dbReference type="EMBL" id="KAK8396941.1"/>
    </source>
</evidence>
<protein>
    <submittedName>
        <fullName evidence="2">Uncharacterized protein</fullName>
    </submittedName>
</protein>
<organism evidence="2 3">
    <name type="scientific">Scylla paramamosain</name>
    <name type="common">Mud crab</name>
    <dbReference type="NCBI Taxonomy" id="85552"/>
    <lineage>
        <taxon>Eukaryota</taxon>
        <taxon>Metazoa</taxon>
        <taxon>Ecdysozoa</taxon>
        <taxon>Arthropoda</taxon>
        <taxon>Crustacea</taxon>
        <taxon>Multicrustacea</taxon>
        <taxon>Malacostraca</taxon>
        <taxon>Eumalacostraca</taxon>
        <taxon>Eucarida</taxon>
        <taxon>Decapoda</taxon>
        <taxon>Pleocyemata</taxon>
        <taxon>Brachyura</taxon>
        <taxon>Eubrachyura</taxon>
        <taxon>Portunoidea</taxon>
        <taxon>Portunidae</taxon>
        <taxon>Portuninae</taxon>
        <taxon>Scylla</taxon>
    </lineage>
</organism>
<proteinExistence type="predicted"/>
<dbReference type="AlphaFoldDB" id="A0AAW0UBW5"/>